<gene>
    <name evidence="2" type="ORF">Gocc_1151</name>
</gene>
<dbReference type="GO" id="GO:0016491">
    <property type="term" value="F:oxidoreductase activity"/>
    <property type="evidence" value="ECO:0007669"/>
    <property type="project" value="InterPro"/>
</dbReference>
<evidence type="ECO:0000259" key="1">
    <source>
        <dbReference type="Pfam" id="PF03358"/>
    </source>
</evidence>
<dbReference type="InterPro" id="IPR005025">
    <property type="entry name" value="FMN_Rdtase-like_dom"/>
</dbReference>
<dbReference type="PANTHER" id="PTHR30543:SF21">
    <property type="entry name" value="NAD(P)H-DEPENDENT FMN REDUCTASE LOT6"/>
    <property type="match status" value="1"/>
</dbReference>
<organism evidence="2 3">
    <name type="scientific">Gaiella occulta</name>
    <dbReference type="NCBI Taxonomy" id="1002870"/>
    <lineage>
        <taxon>Bacteria</taxon>
        <taxon>Bacillati</taxon>
        <taxon>Actinomycetota</taxon>
        <taxon>Thermoleophilia</taxon>
        <taxon>Gaiellales</taxon>
        <taxon>Gaiellaceae</taxon>
        <taxon>Gaiella</taxon>
    </lineage>
</organism>
<name>A0A7M2Z0Q7_9ACTN</name>
<keyword evidence="3" id="KW-1185">Reference proteome</keyword>
<dbReference type="InterPro" id="IPR029039">
    <property type="entry name" value="Flavoprotein-like_sf"/>
</dbReference>
<dbReference type="GO" id="GO:0005829">
    <property type="term" value="C:cytosol"/>
    <property type="evidence" value="ECO:0007669"/>
    <property type="project" value="TreeGrafter"/>
</dbReference>
<dbReference type="Pfam" id="PF03358">
    <property type="entry name" value="FMN_red"/>
    <property type="match status" value="1"/>
</dbReference>
<dbReference type="GO" id="GO:0010181">
    <property type="term" value="F:FMN binding"/>
    <property type="evidence" value="ECO:0007669"/>
    <property type="project" value="TreeGrafter"/>
</dbReference>
<dbReference type="SUPFAM" id="SSF52218">
    <property type="entry name" value="Flavoproteins"/>
    <property type="match status" value="1"/>
</dbReference>
<dbReference type="Proteomes" id="UP000254134">
    <property type="component" value="Unassembled WGS sequence"/>
</dbReference>
<reference evidence="3" key="2">
    <citation type="journal article" date="2019" name="MicrobiologyOpen">
        <title>High-quality draft genome sequence of Gaiella occulta isolated from a 150 meter deep mineral water borehole and comparison with the genome sequences of other deep-branching lineages of the phylum Actinobacteria.</title>
        <authorList>
            <person name="Severino R."/>
            <person name="Froufe H.J.C."/>
            <person name="Barroso C."/>
            <person name="Albuquerque L."/>
            <person name="Lobo-da-Cunha A."/>
            <person name="da Costa M.S."/>
            <person name="Egas C."/>
        </authorList>
    </citation>
    <scope>NUCLEOTIDE SEQUENCE [LARGE SCALE GENOMIC DNA]</scope>
    <source>
        <strain evidence="3">F2-233</strain>
    </source>
</reference>
<protein>
    <submittedName>
        <fullName evidence="2">Putative flavoprotein</fullName>
    </submittedName>
</protein>
<dbReference type="OrthoDB" id="9812295at2"/>
<reference evidence="2 3" key="1">
    <citation type="submission" date="2018-07" db="EMBL/GenBank/DDBJ databases">
        <title>High-quality-draft genome sequence of Gaiella occulta.</title>
        <authorList>
            <person name="Severino R."/>
            <person name="Froufe H.J.C."/>
            <person name="Rainey F.A."/>
            <person name="Barroso C."/>
            <person name="Albuquerque L."/>
            <person name="Lobo-Da-Cunha A."/>
            <person name="Da Costa M.S."/>
            <person name="Egas C."/>
        </authorList>
    </citation>
    <scope>NUCLEOTIDE SEQUENCE [LARGE SCALE GENOMIC DNA]</scope>
    <source>
        <strain evidence="2 3">F2-233</strain>
    </source>
</reference>
<evidence type="ECO:0000313" key="2">
    <source>
        <dbReference type="EMBL" id="RDI75353.1"/>
    </source>
</evidence>
<accession>A0A7M2Z0Q7</accession>
<evidence type="ECO:0000313" key="3">
    <source>
        <dbReference type="Proteomes" id="UP000254134"/>
    </source>
</evidence>
<dbReference type="EMBL" id="QQZY01000002">
    <property type="protein sequence ID" value="RDI75353.1"/>
    <property type="molecule type" value="Genomic_DNA"/>
</dbReference>
<dbReference type="InterPro" id="IPR050712">
    <property type="entry name" value="NAD(P)H-dep_reductase"/>
</dbReference>
<feature type="domain" description="NADPH-dependent FMN reductase-like" evidence="1">
    <location>
        <begin position="1"/>
        <end position="147"/>
    </location>
</feature>
<sequence>MRILGIAGSLRAGSYNRELLRLARTLLPPGVELVEWDGLRELPAFDEDTEMLEHPPVERLRAAVREADAVLIATPEYNGSIPGALKNALDWASRPVEANVFRGKPVAVIGASAGAFGAVWAQAETRKVLGLMGARNADVELAVGHAATRLAPPDDELLGRLREALEQLVAEARPQSAAA</sequence>
<comment type="caution">
    <text evidence="2">The sequence shown here is derived from an EMBL/GenBank/DDBJ whole genome shotgun (WGS) entry which is preliminary data.</text>
</comment>
<dbReference type="Gene3D" id="3.40.50.360">
    <property type="match status" value="1"/>
</dbReference>
<dbReference type="RefSeq" id="WP_114795565.1">
    <property type="nucleotide sequence ID" value="NZ_QQZY01000002.1"/>
</dbReference>
<dbReference type="AlphaFoldDB" id="A0A7M2Z0Q7"/>
<dbReference type="PANTHER" id="PTHR30543">
    <property type="entry name" value="CHROMATE REDUCTASE"/>
    <property type="match status" value="1"/>
</dbReference>
<proteinExistence type="predicted"/>